<evidence type="ECO:0000256" key="19">
    <source>
        <dbReference type="HAMAP-Rule" id="MF_00037"/>
    </source>
</evidence>
<feature type="active site" description="Proton donor" evidence="19">
    <location>
        <position position="242"/>
    </location>
</feature>
<dbReference type="PROSITE" id="PS51387">
    <property type="entry name" value="FAD_PCMH"/>
    <property type="match status" value="1"/>
</dbReference>
<comment type="pathway">
    <text evidence="4 19">Cell wall biogenesis; peptidoglycan biosynthesis.</text>
</comment>
<dbReference type="InterPro" id="IPR011601">
    <property type="entry name" value="MurB_C"/>
</dbReference>
<comment type="catalytic activity">
    <reaction evidence="18 19">
        <text>UDP-N-acetyl-alpha-D-muramate + NADP(+) = UDP-N-acetyl-3-O-(1-carboxyvinyl)-alpha-D-glucosamine + NADPH + H(+)</text>
        <dbReference type="Rhea" id="RHEA:12248"/>
        <dbReference type="ChEBI" id="CHEBI:15378"/>
        <dbReference type="ChEBI" id="CHEBI:57783"/>
        <dbReference type="ChEBI" id="CHEBI:58349"/>
        <dbReference type="ChEBI" id="CHEBI:68483"/>
        <dbReference type="ChEBI" id="CHEBI:70757"/>
        <dbReference type="EC" id="1.3.1.98"/>
    </reaction>
</comment>
<evidence type="ECO:0000256" key="11">
    <source>
        <dbReference type="ARBA" id="ARBA00022857"/>
    </source>
</evidence>
<dbReference type="GO" id="GO:0008762">
    <property type="term" value="F:UDP-N-acetylmuramate dehydrogenase activity"/>
    <property type="evidence" value="ECO:0007669"/>
    <property type="project" value="UniProtKB-UniRule"/>
</dbReference>
<dbReference type="RefSeq" id="WP_241766831.1">
    <property type="nucleotide sequence ID" value="NZ_ARYL01000001.1"/>
</dbReference>
<dbReference type="InterPro" id="IPR016166">
    <property type="entry name" value="FAD-bd_PCMH"/>
</dbReference>
<dbReference type="InterPro" id="IPR036635">
    <property type="entry name" value="MurB_C_sf"/>
</dbReference>
<dbReference type="Proteomes" id="UP000024942">
    <property type="component" value="Unassembled WGS sequence"/>
</dbReference>
<evidence type="ECO:0000256" key="12">
    <source>
        <dbReference type="ARBA" id="ARBA00022960"/>
    </source>
</evidence>
<evidence type="ECO:0000256" key="13">
    <source>
        <dbReference type="ARBA" id="ARBA00022984"/>
    </source>
</evidence>
<comment type="subcellular location">
    <subcellularLocation>
        <location evidence="3 19">Cytoplasm</location>
    </subcellularLocation>
</comment>
<dbReference type="NCBIfam" id="TIGR00179">
    <property type="entry name" value="murB"/>
    <property type="match status" value="1"/>
</dbReference>
<comment type="caution">
    <text evidence="22">The sequence shown here is derived from an EMBL/GenBank/DDBJ whole genome shotgun (WGS) entry which is preliminary data.</text>
</comment>
<dbReference type="EMBL" id="ARYL01000001">
    <property type="protein sequence ID" value="KDA04409.1"/>
    <property type="molecule type" value="Genomic_DNA"/>
</dbReference>
<evidence type="ECO:0000256" key="16">
    <source>
        <dbReference type="ARBA" id="ARBA00023316"/>
    </source>
</evidence>
<dbReference type="Pfam" id="PF02873">
    <property type="entry name" value="MurB_C"/>
    <property type="match status" value="1"/>
</dbReference>
<evidence type="ECO:0000256" key="8">
    <source>
        <dbReference type="ARBA" id="ARBA00022618"/>
    </source>
</evidence>
<evidence type="ECO:0000256" key="5">
    <source>
        <dbReference type="ARBA" id="ARBA00012518"/>
    </source>
</evidence>
<keyword evidence="7 19" id="KW-0963">Cytoplasm</keyword>
<keyword evidence="15 19" id="KW-0131">Cell cycle</keyword>
<evidence type="ECO:0000256" key="15">
    <source>
        <dbReference type="ARBA" id="ARBA00023306"/>
    </source>
</evidence>
<dbReference type="Pfam" id="PF01565">
    <property type="entry name" value="FAD_binding_4"/>
    <property type="match status" value="1"/>
</dbReference>
<evidence type="ECO:0000256" key="2">
    <source>
        <dbReference type="ARBA" id="ARBA00003921"/>
    </source>
</evidence>
<comment type="similarity">
    <text evidence="19">Belongs to the MurB family.</text>
</comment>
<accession>A0A059GCG5</accession>
<keyword evidence="13 19" id="KW-0573">Peptidoglycan synthesis</keyword>
<protein>
    <recommendedName>
        <fullName evidence="6 19">UDP-N-acetylenolpyruvoylglucosamine reductase</fullName>
        <ecNumber evidence="5 19">1.3.1.98</ecNumber>
    </recommendedName>
    <alternativeName>
        <fullName evidence="17 19">UDP-N-acetylmuramate dehydrogenase</fullName>
    </alternativeName>
</protein>
<evidence type="ECO:0000256" key="18">
    <source>
        <dbReference type="ARBA" id="ARBA00048914"/>
    </source>
</evidence>
<dbReference type="InterPro" id="IPR016167">
    <property type="entry name" value="FAD-bd_PCMH_sub1"/>
</dbReference>
<evidence type="ECO:0000256" key="17">
    <source>
        <dbReference type="ARBA" id="ARBA00031026"/>
    </source>
</evidence>
<dbReference type="PANTHER" id="PTHR21071">
    <property type="entry name" value="UDP-N-ACETYLENOLPYRUVOYLGLUCOSAMINE REDUCTASE"/>
    <property type="match status" value="1"/>
</dbReference>
<evidence type="ECO:0000259" key="21">
    <source>
        <dbReference type="PROSITE" id="PS51387"/>
    </source>
</evidence>
<evidence type="ECO:0000256" key="1">
    <source>
        <dbReference type="ARBA" id="ARBA00001974"/>
    </source>
</evidence>
<dbReference type="InterPro" id="IPR003170">
    <property type="entry name" value="MurB"/>
</dbReference>
<feature type="compositionally biased region" description="Basic and acidic residues" evidence="20">
    <location>
        <begin position="229"/>
        <end position="239"/>
    </location>
</feature>
<dbReference type="GO" id="GO:0009252">
    <property type="term" value="P:peptidoglycan biosynthetic process"/>
    <property type="evidence" value="ECO:0007669"/>
    <property type="project" value="UniProtKB-UniRule"/>
</dbReference>
<evidence type="ECO:0000313" key="22">
    <source>
        <dbReference type="EMBL" id="KDA04409.1"/>
    </source>
</evidence>
<keyword evidence="10 19" id="KW-0274">FAD</keyword>
<evidence type="ECO:0000256" key="14">
    <source>
        <dbReference type="ARBA" id="ARBA00023002"/>
    </source>
</evidence>
<dbReference type="GO" id="GO:0071555">
    <property type="term" value="P:cell wall organization"/>
    <property type="evidence" value="ECO:0007669"/>
    <property type="project" value="UniProtKB-KW"/>
</dbReference>
<dbReference type="InterPro" id="IPR006094">
    <property type="entry name" value="Oxid_FAD_bind_N"/>
</dbReference>
<dbReference type="Gene3D" id="3.30.465.10">
    <property type="match status" value="1"/>
</dbReference>
<dbReference type="UniPathway" id="UPA00219"/>
<organism evidence="22 23">
    <name type="scientific">Hyphomonas oceanitis SCH89</name>
    <dbReference type="NCBI Taxonomy" id="1280953"/>
    <lineage>
        <taxon>Bacteria</taxon>
        <taxon>Pseudomonadati</taxon>
        <taxon>Pseudomonadota</taxon>
        <taxon>Alphaproteobacteria</taxon>
        <taxon>Hyphomonadales</taxon>
        <taxon>Hyphomonadaceae</taxon>
        <taxon>Hyphomonas</taxon>
    </lineage>
</organism>
<reference evidence="22 23" key="1">
    <citation type="journal article" date="2014" name="Antonie Van Leeuwenhoek">
        <title>Hyphomonas beringensis sp. nov. and Hyphomonas chukchiensis sp. nov., isolated from surface seawater of the Bering Sea and Chukchi Sea.</title>
        <authorList>
            <person name="Li C."/>
            <person name="Lai Q."/>
            <person name="Li G."/>
            <person name="Dong C."/>
            <person name="Wang J."/>
            <person name="Liao Y."/>
            <person name="Shao Z."/>
        </authorList>
    </citation>
    <scope>NUCLEOTIDE SEQUENCE [LARGE SCALE GENOMIC DNA]</scope>
    <source>
        <strain evidence="22 23">SCH89</strain>
    </source>
</reference>
<dbReference type="SUPFAM" id="SSF56176">
    <property type="entry name" value="FAD-binding/transporter-associated domain-like"/>
    <property type="match status" value="1"/>
</dbReference>
<evidence type="ECO:0000256" key="20">
    <source>
        <dbReference type="SAM" id="MobiDB-lite"/>
    </source>
</evidence>
<dbReference type="GO" id="GO:0008360">
    <property type="term" value="P:regulation of cell shape"/>
    <property type="evidence" value="ECO:0007669"/>
    <property type="project" value="UniProtKB-KW"/>
</dbReference>
<sequence length="326" mass="34357">MTGGQVPATPEPVKTAVSLPPVRGKLIAQAILAPYTWFRVGGPADWLFLPADADDLAEFLKQLDPAIPVTVLGVGSNVIVRDGGIEGVVVRLMGKAWGNVEAEDGISLSAGAGALDLSVAKAAAENGIKGLEFLSGIPGSLGGATRTNAGCYGKELRDALVSLQGIRRDGSRIVYRGPGRPGALPEAHFSYRHTDLPDDLIVTRLLLEGNDTGAPADILADIEALQKRRSETQPIREKTSGSTFANPDPPGTPNQRSAWKLIDAAGCRGLRVGGAQVSELHCNFLINTGDATAADLETLGETVRTRVLDHSGVQLRWEVRRIGRPA</sequence>
<feature type="active site" evidence="19">
    <location>
        <position position="318"/>
    </location>
</feature>
<keyword evidence="16 19" id="KW-0961">Cell wall biogenesis/degradation</keyword>
<evidence type="ECO:0000256" key="10">
    <source>
        <dbReference type="ARBA" id="ARBA00022827"/>
    </source>
</evidence>
<gene>
    <name evidence="19" type="primary">murB</name>
    <name evidence="22" type="ORF">HOC_00950</name>
</gene>
<proteinExistence type="inferred from homology"/>
<evidence type="ECO:0000256" key="7">
    <source>
        <dbReference type="ARBA" id="ARBA00022490"/>
    </source>
</evidence>
<keyword evidence="11 19" id="KW-0521">NADP</keyword>
<dbReference type="EC" id="1.3.1.98" evidence="5 19"/>
<dbReference type="InterPro" id="IPR016169">
    <property type="entry name" value="FAD-bd_PCMH_sub2"/>
</dbReference>
<dbReference type="NCBIfam" id="NF010480">
    <property type="entry name" value="PRK13905.1"/>
    <property type="match status" value="1"/>
</dbReference>
<dbReference type="PANTHER" id="PTHR21071:SF4">
    <property type="entry name" value="UDP-N-ACETYLENOLPYRUVOYLGLUCOSAMINE REDUCTASE"/>
    <property type="match status" value="1"/>
</dbReference>
<evidence type="ECO:0000256" key="6">
    <source>
        <dbReference type="ARBA" id="ARBA00015188"/>
    </source>
</evidence>
<evidence type="ECO:0000256" key="3">
    <source>
        <dbReference type="ARBA" id="ARBA00004496"/>
    </source>
</evidence>
<evidence type="ECO:0000313" key="23">
    <source>
        <dbReference type="Proteomes" id="UP000024942"/>
    </source>
</evidence>
<keyword evidence="12 19" id="KW-0133">Cell shape</keyword>
<dbReference type="InterPro" id="IPR036318">
    <property type="entry name" value="FAD-bd_PCMH-like_sf"/>
</dbReference>
<keyword evidence="9 19" id="KW-0285">Flavoprotein</keyword>
<dbReference type="PATRIC" id="fig|1280953.3.peg.188"/>
<dbReference type="GO" id="GO:0051301">
    <property type="term" value="P:cell division"/>
    <property type="evidence" value="ECO:0007669"/>
    <property type="project" value="UniProtKB-KW"/>
</dbReference>
<feature type="domain" description="FAD-binding PCMH-type" evidence="21">
    <location>
        <begin position="39"/>
        <end position="212"/>
    </location>
</feature>
<dbReference type="HAMAP" id="MF_00037">
    <property type="entry name" value="MurB"/>
    <property type="match status" value="1"/>
</dbReference>
<dbReference type="Gene3D" id="3.30.43.10">
    <property type="entry name" value="Uridine Diphospho-n-acetylenolpyruvylglucosamine Reductase, domain 2"/>
    <property type="match status" value="1"/>
</dbReference>
<dbReference type="AlphaFoldDB" id="A0A059GCG5"/>
<dbReference type="eggNOG" id="COG0812">
    <property type="taxonomic scope" value="Bacteria"/>
</dbReference>
<name>A0A059GCG5_9PROT</name>
<keyword evidence="23" id="KW-1185">Reference proteome</keyword>
<keyword evidence="14 19" id="KW-0560">Oxidoreductase</keyword>
<feature type="region of interest" description="Disordered" evidence="20">
    <location>
        <begin position="229"/>
        <end position="256"/>
    </location>
</feature>
<dbReference type="Gene3D" id="3.90.78.10">
    <property type="entry name" value="UDP-N-acetylenolpyruvoylglucosamine reductase, C-terminal domain"/>
    <property type="match status" value="1"/>
</dbReference>
<comment type="function">
    <text evidence="2 19">Cell wall formation.</text>
</comment>
<keyword evidence="8 19" id="KW-0132">Cell division</keyword>
<dbReference type="GO" id="GO:0071949">
    <property type="term" value="F:FAD binding"/>
    <property type="evidence" value="ECO:0007669"/>
    <property type="project" value="InterPro"/>
</dbReference>
<dbReference type="GO" id="GO:0005829">
    <property type="term" value="C:cytosol"/>
    <property type="evidence" value="ECO:0007669"/>
    <property type="project" value="TreeGrafter"/>
</dbReference>
<dbReference type="SUPFAM" id="SSF56194">
    <property type="entry name" value="Uridine diphospho-N-Acetylenolpyruvylglucosamine reductase, MurB, C-terminal domain"/>
    <property type="match status" value="1"/>
</dbReference>
<dbReference type="STRING" id="1280953.HOC_00950"/>
<comment type="cofactor">
    <cofactor evidence="1 19">
        <name>FAD</name>
        <dbReference type="ChEBI" id="CHEBI:57692"/>
    </cofactor>
</comment>
<evidence type="ECO:0000256" key="9">
    <source>
        <dbReference type="ARBA" id="ARBA00022630"/>
    </source>
</evidence>
<evidence type="ECO:0000256" key="4">
    <source>
        <dbReference type="ARBA" id="ARBA00004752"/>
    </source>
</evidence>
<feature type="active site" evidence="19">
    <location>
        <position position="192"/>
    </location>
</feature>